<dbReference type="Gene3D" id="2.40.10.220">
    <property type="entry name" value="predicted glycosyltransferase like domains"/>
    <property type="match status" value="1"/>
</dbReference>
<dbReference type="Pfam" id="PF07238">
    <property type="entry name" value="PilZ"/>
    <property type="match status" value="1"/>
</dbReference>
<proteinExistence type="predicted"/>
<dbReference type="Proteomes" id="UP000285478">
    <property type="component" value="Chromosome"/>
</dbReference>
<accession>A0A410H2X9</accession>
<dbReference type="EMBL" id="CP035033">
    <property type="protein sequence ID" value="QAB15267.1"/>
    <property type="molecule type" value="Genomic_DNA"/>
</dbReference>
<feature type="domain" description="PilZ" evidence="1">
    <location>
        <begin position="363"/>
        <end position="446"/>
    </location>
</feature>
<keyword evidence="3" id="KW-1185">Reference proteome</keyword>
<name>A0A410H2X9_9GAMM</name>
<dbReference type="GO" id="GO:0035438">
    <property type="term" value="F:cyclic-di-GMP binding"/>
    <property type="evidence" value="ECO:0007669"/>
    <property type="project" value="InterPro"/>
</dbReference>
<sequence>MPGTHYDNDHSFIEELPFHLKKIAHRIIRDDSLETMILSVDSQASTHFKDMDKVSVDDILKTLHACLVAKITFFDKQLYVLDNEMAFLYEQLYRSLRYLLADRLDAEASDDELLDFLKQYYPKTHYWIHKTDTADRYSLAIRSRRENTRRFYRYTANMTYHFVRLGAHENATELQGDIYTSGIKHFTKIVNQKLDTLMDHYQKNIREALVDSHPEAYDLFTVVAEKNEYLREVLNGISVGRLSVEESKRFLKANLESTLDFASLKGNIRTESILRDFEEKVDHIGQSTLTLLENSTPHKLYEGPVLEKVKIDYDIRDYVEKKKRNSSSLLMSFINLYHYAALLEKIYNNISSSNYIIVFPEYWSADSHDISSGGFSFFTPFLVDINDHLELFFRFDLSASDKTNDYEIVHQKAKVVRIDEKTDIGAYQISCQFLHPDKNTMDLIRKATQSKELKDAFSNAELIDTVDEYNQ</sequence>
<protein>
    <submittedName>
        <fullName evidence="2">PilZ domain-containing protein</fullName>
    </submittedName>
</protein>
<organism evidence="2 3">
    <name type="scientific">Hydrogenovibrio thermophilus</name>
    <dbReference type="NCBI Taxonomy" id="265883"/>
    <lineage>
        <taxon>Bacteria</taxon>
        <taxon>Pseudomonadati</taxon>
        <taxon>Pseudomonadota</taxon>
        <taxon>Gammaproteobacteria</taxon>
        <taxon>Thiotrichales</taxon>
        <taxon>Piscirickettsiaceae</taxon>
        <taxon>Hydrogenovibrio</taxon>
    </lineage>
</organism>
<evidence type="ECO:0000259" key="1">
    <source>
        <dbReference type="Pfam" id="PF07238"/>
    </source>
</evidence>
<evidence type="ECO:0000313" key="2">
    <source>
        <dbReference type="EMBL" id="QAB15267.1"/>
    </source>
</evidence>
<gene>
    <name evidence="2" type="ORF">EPV75_06090</name>
</gene>
<dbReference type="InterPro" id="IPR009875">
    <property type="entry name" value="PilZ_domain"/>
</dbReference>
<reference evidence="2 3" key="1">
    <citation type="journal article" date="2018" name="Environ. Microbiol.">
        <title>Genomes of ubiquitous marine and hypersaline Hydrogenovibrio, Thiomicrorhabdus and Thiomicrospira spp. encode a diversity of mechanisms to sustain chemolithoautotrophy in heterogeneous environments.</title>
        <authorList>
            <person name="Scott K.M."/>
            <person name="Williams J."/>
            <person name="Porter C.M.B."/>
            <person name="Russel S."/>
            <person name="Harmer T.L."/>
            <person name="Paul J.H."/>
            <person name="Antonen K.M."/>
            <person name="Bridges M.K."/>
            <person name="Camper G.J."/>
            <person name="Campla C.K."/>
            <person name="Casella L.G."/>
            <person name="Chase E."/>
            <person name="Conrad J.W."/>
            <person name="Cruz M.C."/>
            <person name="Dunlap D.S."/>
            <person name="Duran L."/>
            <person name="Fahsbender E.M."/>
            <person name="Goldsmith D.B."/>
            <person name="Keeley R.F."/>
            <person name="Kondoff M.R."/>
            <person name="Kussy B.I."/>
            <person name="Lane M.K."/>
            <person name="Lawler S."/>
            <person name="Leigh B.A."/>
            <person name="Lewis C."/>
            <person name="Lostal L.M."/>
            <person name="Marking D."/>
            <person name="Mancera P.A."/>
            <person name="McClenthan E.C."/>
            <person name="McIntyre E.A."/>
            <person name="Mine J.A."/>
            <person name="Modi S."/>
            <person name="Moore B.D."/>
            <person name="Morgan W.A."/>
            <person name="Nelson K.M."/>
            <person name="Nguyen K.N."/>
            <person name="Ogburn N."/>
            <person name="Parrino D.G."/>
            <person name="Pedapudi A.D."/>
            <person name="Pelham R.P."/>
            <person name="Preece A.M."/>
            <person name="Rampersad E.A."/>
            <person name="Richardson J.C."/>
            <person name="Rodgers C.M."/>
            <person name="Schaffer B.L."/>
            <person name="Sheridan N.E."/>
            <person name="Solone M.R."/>
            <person name="Staley Z.R."/>
            <person name="Tabuchi M."/>
            <person name="Waide R.J."/>
            <person name="Wanjugi P.W."/>
            <person name="Young S."/>
            <person name="Clum A."/>
            <person name="Daum C."/>
            <person name="Huntemann M."/>
            <person name="Ivanova N."/>
            <person name="Kyrpides N."/>
            <person name="Mikhailova N."/>
            <person name="Palaniappan K."/>
            <person name="Pillay M."/>
            <person name="Reddy T.B.K."/>
            <person name="Shapiro N."/>
            <person name="Stamatis D."/>
            <person name="Varghese N."/>
            <person name="Woyke T."/>
            <person name="Boden R."/>
            <person name="Freyermuth S.K."/>
            <person name="Kerfeld C.A."/>
        </authorList>
    </citation>
    <scope>NUCLEOTIDE SEQUENCE [LARGE SCALE GENOMIC DNA]</scope>
    <source>
        <strain evidence="2 3">JR-2</strain>
    </source>
</reference>
<dbReference type="RefSeq" id="WP_128384804.1">
    <property type="nucleotide sequence ID" value="NZ_CP035033.1"/>
</dbReference>
<dbReference type="AlphaFoldDB" id="A0A410H2X9"/>
<evidence type="ECO:0000313" key="3">
    <source>
        <dbReference type="Proteomes" id="UP000285478"/>
    </source>
</evidence>
<dbReference type="KEGG" id="htr:EPV75_06090"/>